<dbReference type="InterPro" id="IPR050300">
    <property type="entry name" value="GDXG_lipolytic_enzyme"/>
</dbReference>
<evidence type="ECO:0000259" key="3">
    <source>
        <dbReference type="Pfam" id="PF20434"/>
    </source>
</evidence>
<gene>
    <name evidence="4" type="ORF">SAMN05444266_103311</name>
</gene>
<feature type="chain" id="PRO_5012364629" evidence="2">
    <location>
        <begin position="19"/>
        <end position="283"/>
    </location>
</feature>
<dbReference type="InterPro" id="IPR049492">
    <property type="entry name" value="BD-FAE-like_dom"/>
</dbReference>
<organism evidence="4 5">
    <name type="scientific">Chitinophaga jiangningensis</name>
    <dbReference type="NCBI Taxonomy" id="1419482"/>
    <lineage>
        <taxon>Bacteria</taxon>
        <taxon>Pseudomonadati</taxon>
        <taxon>Bacteroidota</taxon>
        <taxon>Chitinophagia</taxon>
        <taxon>Chitinophagales</taxon>
        <taxon>Chitinophagaceae</taxon>
        <taxon>Chitinophaga</taxon>
    </lineage>
</organism>
<keyword evidence="1" id="KW-0378">Hydrolase</keyword>
<evidence type="ECO:0000256" key="1">
    <source>
        <dbReference type="ARBA" id="ARBA00022801"/>
    </source>
</evidence>
<proteinExistence type="predicted"/>
<dbReference type="Proteomes" id="UP000184420">
    <property type="component" value="Unassembled WGS sequence"/>
</dbReference>
<dbReference type="STRING" id="1419482.SAMN05444266_103311"/>
<feature type="signal peptide" evidence="2">
    <location>
        <begin position="1"/>
        <end position="18"/>
    </location>
</feature>
<keyword evidence="2" id="KW-0732">Signal</keyword>
<dbReference type="Pfam" id="PF20434">
    <property type="entry name" value="BD-FAE"/>
    <property type="match status" value="1"/>
</dbReference>
<evidence type="ECO:0000313" key="4">
    <source>
        <dbReference type="EMBL" id="SHL42958.1"/>
    </source>
</evidence>
<evidence type="ECO:0000313" key="5">
    <source>
        <dbReference type="Proteomes" id="UP000184420"/>
    </source>
</evidence>
<dbReference type="PANTHER" id="PTHR48081">
    <property type="entry name" value="AB HYDROLASE SUPERFAMILY PROTEIN C4A8.06C"/>
    <property type="match status" value="1"/>
</dbReference>
<dbReference type="Gene3D" id="3.40.50.1820">
    <property type="entry name" value="alpha/beta hydrolase"/>
    <property type="match status" value="1"/>
</dbReference>
<sequence>MKKVFLLCIMMSAGVTMMAQQVKNIPLWPGNVPGETVKSPMKTSADNSGNVIRISEVTDPFISVFPAPAGSNKDAAVIVCPGGGYSILALDLEGTEIAKWLNSLGYTAFVLHYRVPQKQLGALQDVQRAIRIVRSKAADYHINPEKIGVLGFSAGGSLSARASTLYDVQQYTPVDAADQLSAKPSFALLIYPAYLDKGADRKLTPELHVNAATPPTFLFATADDTYGNSALVMAGAMRDAKAPVELHFYNKGGHGYGLRPGNPAAEAWPGLAQAWLKQFDKKD</sequence>
<dbReference type="SUPFAM" id="SSF53474">
    <property type="entry name" value="alpha/beta-Hydrolases"/>
    <property type="match status" value="1"/>
</dbReference>
<reference evidence="4 5" key="1">
    <citation type="submission" date="2016-11" db="EMBL/GenBank/DDBJ databases">
        <authorList>
            <person name="Jaros S."/>
            <person name="Januszkiewicz K."/>
            <person name="Wedrychowicz H."/>
        </authorList>
    </citation>
    <scope>NUCLEOTIDE SEQUENCE [LARGE SCALE GENOMIC DNA]</scope>
    <source>
        <strain evidence="4 5">DSM 27406</strain>
    </source>
</reference>
<feature type="domain" description="BD-FAE-like" evidence="3">
    <location>
        <begin position="71"/>
        <end position="170"/>
    </location>
</feature>
<protein>
    <submittedName>
        <fullName evidence="4">Acetyl esterase/lipase</fullName>
    </submittedName>
</protein>
<evidence type="ECO:0000256" key="2">
    <source>
        <dbReference type="SAM" id="SignalP"/>
    </source>
</evidence>
<dbReference type="EMBL" id="FRBL01000003">
    <property type="protein sequence ID" value="SHL42958.1"/>
    <property type="molecule type" value="Genomic_DNA"/>
</dbReference>
<dbReference type="PANTHER" id="PTHR48081:SF6">
    <property type="entry name" value="PEPTIDASE S9 PROLYL OLIGOPEPTIDASE CATALYTIC DOMAIN-CONTAINING PROTEIN"/>
    <property type="match status" value="1"/>
</dbReference>
<dbReference type="AlphaFoldDB" id="A0A1M7AJQ5"/>
<keyword evidence="5" id="KW-1185">Reference proteome</keyword>
<name>A0A1M7AJQ5_9BACT</name>
<dbReference type="InterPro" id="IPR029058">
    <property type="entry name" value="AB_hydrolase_fold"/>
</dbReference>
<dbReference type="GO" id="GO:0016787">
    <property type="term" value="F:hydrolase activity"/>
    <property type="evidence" value="ECO:0007669"/>
    <property type="project" value="UniProtKB-KW"/>
</dbReference>
<dbReference type="RefSeq" id="WP_218588014.1">
    <property type="nucleotide sequence ID" value="NZ_FRBL01000003.1"/>
</dbReference>
<accession>A0A1M7AJQ5</accession>